<dbReference type="STRING" id="953739.SVEN_2612"/>
<dbReference type="Proteomes" id="UP000006854">
    <property type="component" value="Chromosome"/>
</dbReference>
<reference evidence="1 2" key="1">
    <citation type="journal article" date="2011" name="BMC Genomics">
        <title>Genome-wide analysis of the role of GlnR in Streptomyces venezuelae provides new insights into global nitrogen regulation in actinomycetes.</title>
        <authorList>
            <person name="Pullan S.T."/>
            <person name="Bibb M.J."/>
            <person name="Merrick M."/>
        </authorList>
    </citation>
    <scope>NUCLEOTIDE SEQUENCE [LARGE SCALE GENOMIC DNA]</scope>
    <source>
        <strain evidence="2">ATCC 10712 / CBS 650.69 / DSM 40230 / JCM 4526 / NBRC 13096 / PD 04745</strain>
    </source>
</reference>
<dbReference type="KEGG" id="sve:SVEN_2612"/>
<protein>
    <submittedName>
        <fullName evidence="1">Uncharacterized protein</fullName>
    </submittedName>
</protein>
<gene>
    <name evidence="1" type="ordered locus">SVEN_2612</name>
</gene>
<evidence type="ECO:0000313" key="1">
    <source>
        <dbReference type="EMBL" id="CCA55898.1"/>
    </source>
</evidence>
<keyword evidence="2" id="KW-1185">Reference proteome</keyword>
<name>F2R3Q6_STRVP</name>
<proteinExistence type="predicted"/>
<evidence type="ECO:0000313" key="2">
    <source>
        <dbReference type="Proteomes" id="UP000006854"/>
    </source>
</evidence>
<accession>F2R3Q6</accession>
<dbReference type="AlphaFoldDB" id="F2R3Q6"/>
<dbReference type="EMBL" id="FR845719">
    <property type="protein sequence ID" value="CCA55898.1"/>
    <property type="molecule type" value="Genomic_DNA"/>
</dbReference>
<dbReference type="HOGENOM" id="CLU_3333806_0_0_11"/>
<organism evidence="1 2">
    <name type="scientific">Streptomyces venezuelae (strain ATCC 10712 / CBS 650.69 / DSM 40230 / JCM 4526 / NBRC 13096 / PD 04745)</name>
    <dbReference type="NCBI Taxonomy" id="953739"/>
    <lineage>
        <taxon>Bacteria</taxon>
        <taxon>Bacillati</taxon>
        <taxon>Actinomycetota</taxon>
        <taxon>Actinomycetes</taxon>
        <taxon>Kitasatosporales</taxon>
        <taxon>Streptomycetaceae</taxon>
        <taxon>Streptomyces</taxon>
    </lineage>
</organism>
<sequence>MLSLQENVGEFRWAVRARVRWYDVPILVWTKYQGMDGS</sequence>